<comment type="caution">
    <text evidence="1">The sequence shown here is derived from an EMBL/GenBank/DDBJ whole genome shotgun (WGS) entry which is preliminary data.</text>
</comment>
<reference evidence="1 2" key="1">
    <citation type="submission" date="2024-06" db="EMBL/GenBank/DDBJ databases">
        <title>The Natural Products Discovery Center: Release of the First 8490 Sequenced Strains for Exploring Actinobacteria Biosynthetic Diversity.</title>
        <authorList>
            <person name="Kalkreuter E."/>
            <person name="Kautsar S.A."/>
            <person name="Yang D."/>
            <person name="Bader C.D."/>
            <person name="Teijaro C.N."/>
            <person name="Fluegel L."/>
            <person name="Davis C.M."/>
            <person name="Simpson J.R."/>
            <person name="Lauterbach L."/>
            <person name="Steele A.D."/>
            <person name="Gui C."/>
            <person name="Meng S."/>
            <person name="Li G."/>
            <person name="Viehrig K."/>
            <person name="Ye F."/>
            <person name="Su P."/>
            <person name="Kiefer A.F."/>
            <person name="Nichols A."/>
            <person name="Cepeda A.J."/>
            <person name="Yan W."/>
            <person name="Fan B."/>
            <person name="Jiang Y."/>
            <person name="Adhikari A."/>
            <person name="Zheng C.-J."/>
            <person name="Schuster L."/>
            <person name="Cowan T.M."/>
            <person name="Smanski M.J."/>
            <person name="Chevrette M.G."/>
            <person name="De Carvalho L.P.S."/>
            <person name="Shen B."/>
        </authorList>
    </citation>
    <scope>NUCLEOTIDE SEQUENCE [LARGE SCALE GENOMIC DNA]</scope>
    <source>
        <strain evidence="1 2">NPDC053791</strain>
    </source>
</reference>
<organism evidence="1 2">
    <name type="scientific">Streptomyces roseoverticillatus</name>
    <dbReference type="NCBI Taxonomy" id="66429"/>
    <lineage>
        <taxon>Bacteria</taxon>
        <taxon>Bacillati</taxon>
        <taxon>Actinomycetota</taxon>
        <taxon>Actinomycetes</taxon>
        <taxon>Kitasatosporales</taxon>
        <taxon>Streptomycetaceae</taxon>
        <taxon>Streptomyces</taxon>
    </lineage>
</organism>
<dbReference type="EMBL" id="JBFASG010000045">
    <property type="protein sequence ID" value="MEV4927118.1"/>
    <property type="molecule type" value="Genomic_DNA"/>
</dbReference>
<gene>
    <name evidence="1" type="ORF">AB0L03_30620</name>
</gene>
<evidence type="ECO:0000313" key="2">
    <source>
        <dbReference type="Proteomes" id="UP001552479"/>
    </source>
</evidence>
<accession>A0ABV3J355</accession>
<dbReference type="RefSeq" id="WP_366090347.1">
    <property type="nucleotide sequence ID" value="NZ_JBFASG010000045.1"/>
</dbReference>
<sequence>MIVWTVLLLLTLLLFGSRLLRALLWIDAAVALIVWIPGFGRRTRSRG</sequence>
<evidence type="ECO:0000313" key="1">
    <source>
        <dbReference type="EMBL" id="MEV4927118.1"/>
    </source>
</evidence>
<protein>
    <submittedName>
        <fullName evidence="1">Hydrophobic protein</fullName>
    </submittedName>
</protein>
<proteinExistence type="predicted"/>
<name>A0ABV3J355_9ACTN</name>
<dbReference type="Proteomes" id="UP001552479">
    <property type="component" value="Unassembled WGS sequence"/>
</dbReference>
<keyword evidence="2" id="KW-1185">Reference proteome</keyword>